<gene>
    <name evidence="4" type="ORF">AXG55_12270</name>
</gene>
<dbReference type="KEGG" id="saqi:AXG55_12270"/>
<comment type="similarity">
    <text evidence="2 3">Belongs to the LOG family.</text>
</comment>
<dbReference type="Pfam" id="PF03641">
    <property type="entry name" value="Lysine_decarbox"/>
    <property type="match status" value="1"/>
</dbReference>
<evidence type="ECO:0000256" key="2">
    <source>
        <dbReference type="ARBA" id="ARBA00006763"/>
    </source>
</evidence>
<name>A0A1L4D354_9BACT</name>
<dbReference type="Gene3D" id="3.40.50.450">
    <property type="match status" value="1"/>
</dbReference>
<protein>
    <recommendedName>
        <fullName evidence="3">Cytokinin riboside 5'-monophosphate phosphoribohydrolase</fullName>
        <ecNumber evidence="3">3.2.2.n1</ecNumber>
    </recommendedName>
</protein>
<dbReference type="AlphaFoldDB" id="A0A1L4D354"/>
<dbReference type="OrthoDB" id="9801098at2"/>
<dbReference type="SUPFAM" id="SSF102405">
    <property type="entry name" value="MCP/YpsA-like"/>
    <property type="match status" value="1"/>
</dbReference>
<keyword evidence="5" id="KW-1185">Reference proteome</keyword>
<dbReference type="GO" id="GO:0009691">
    <property type="term" value="P:cytokinin biosynthetic process"/>
    <property type="evidence" value="ECO:0007669"/>
    <property type="project" value="UniProtKB-UniRule"/>
</dbReference>
<keyword evidence="3" id="KW-0378">Hydrolase</keyword>
<dbReference type="PANTHER" id="PTHR31223:SF70">
    <property type="entry name" value="LOG FAMILY PROTEIN YJL055W"/>
    <property type="match status" value="1"/>
</dbReference>
<comment type="catalytic activity">
    <reaction evidence="1">
        <text>AMP + H2O = D-ribose 5-phosphate + adenine</text>
        <dbReference type="Rhea" id="RHEA:20129"/>
        <dbReference type="ChEBI" id="CHEBI:15377"/>
        <dbReference type="ChEBI" id="CHEBI:16708"/>
        <dbReference type="ChEBI" id="CHEBI:78346"/>
        <dbReference type="ChEBI" id="CHEBI:456215"/>
        <dbReference type="EC" id="3.2.2.4"/>
    </reaction>
</comment>
<dbReference type="RefSeq" id="WP_148698391.1">
    <property type="nucleotide sequence ID" value="NZ_CP017834.1"/>
</dbReference>
<dbReference type="EC" id="3.2.2.n1" evidence="3"/>
<reference evidence="4 5" key="1">
    <citation type="submission" date="2016-10" db="EMBL/GenBank/DDBJ databases">
        <title>Silvanigrella aquatica sp. nov., isolated from a freshwater lake located in the Black Forest, Germany, description of Silvanigrellaceae fam. nov., Silvanigrellales ord. nov., reclassification of the order Bdellovibrionales in the class Oligoflexia, reclassification of the families Bacteriovoracaceae and Halobacteriovoraceae in the new order Bacteriovoracales ord. nov., and reclassification of the family Pseudobacteriovoracaceae in the order Oligoflexiales.</title>
        <authorList>
            <person name="Hahn M.W."/>
            <person name="Schmidt J."/>
            <person name="Koll U."/>
            <person name="Rohde M."/>
            <person name="Verbag S."/>
            <person name="Pitt A."/>
            <person name="Nakai R."/>
            <person name="Naganuma T."/>
            <person name="Lang E."/>
        </authorList>
    </citation>
    <scope>NUCLEOTIDE SEQUENCE [LARGE SCALE GENOMIC DNA]</scope>
    <source>
        <strain evidence="4 5">MWH-Nonnen-W8red</strain>
    </source>
</reference>
<proteinExistence type="inferred from homology"/>
<dbReference type="InterPro" id="IPR031100">
    <property type="entry name" value="LOG_fam"/>
</dbReference>
<evidence type="ECO:0000256" key="1">
    <source>
        <dbReference type="ARBA" id="ARBA00000274"/>
    </source>
</evidence>
<evidence type="ECO:0000313" key="5">
    <source>
        <dbReference type="Proteomes" id="UP000184731"/>
    </source>
</evidence>
<sequence>MKRIAVFCGSNFGNKTIYRDVAKELGCLMAHRGISLVYGGGKVGLMGEIADSVLAQKGEVIGVMPQFLVDKEVAHKGLSELHVVQTMHDRKALMADLSSGFVALPGGFGTVEEFFEMITCLQLGLHKKPCAVLNVDGYFDSLFHFVDYSVTEGFIRLENSNLIIRENNPELLLDKMKNFKTNHVDKWI</sequence>
<keyword evidence="3" id="KW-0203">Cytokinin biosynthesis</keyword>
<evidence type="ECO:0000256" key="3">
    <source>
        <dbReference type="RuleBase" id="RU363015"/>
    </source>
</evidence>
<accession>A0A1L4D354</accession>
<dbReference type="PANTHER" id="PTHR31223">
    <property type="entry name" value="LOG FAMILY PROTEIN YJL055W"/>
    <property type="match status" value="1"/>
</dbReference>
<dbReference type="GO" id="GO:0008714">
    <property type="term" value="F:AMP nucleosidase activity"/>
    <property type="evidence" value="ECO:0007669"/>
    <property type="project" value="UniProtKB-EC"/>
</dbReference>
<dbReference type="InterPro" id="IPR005269">
    <property type="entry name" value="LOG"/>
</dbReference>
<dbReference type="NCBIfam" id="TIGR00730">
    <property type="entry name" value="Rossman fold protein, TIGR00730 family"/>
    <property type="match status" value="1"/>
</dbReference>
<dbReference type="Proteomes" id="UP000184731">
    <property type="component" value="Chromosome"/>
</dbReference>
<dbReference type="GO" id="GO:0005829">
    <property type="term" value="C:cytosol"/>
    <property type="evidence" value="ECO:0007669"/>
    <property type="project" value="TreeGrafter"/>
</dbReference>
<dbReference type="STRING" id="1915309.AXG55_12270"/>
<evidence type="ECO:0000313" key="4">
    <source>
        <dbReference type="EMBL" id="APJ04636.1"/>
    </source>
</evidence>
<dbReference type="EMBL" id="CP017834">
    <property type="protein sequence ID" value="APJ04636.1"/>
    <property type="molecule type" value="Genomic_DNA"/>
</dbReference>
<organism evidence="4 5">
    <name type="scientific">Silvanigrella aquatica</name>
    <dbReference type="NCBI Taxonomy" id="1915309"/>
    <lineage>
        <taxon>Bacteria</taxon>
        <taxon>Pseudomonadati</taxon>
        <taxon>Bdellovibrionota</taxon>
        <taxon>Oligoflexia</taxon>
        <taxon>Silvanigrellales</taxon>
        <taxon>Silvanigrellaceae</taxon>
        <taxon>Silvanigrella</taxon>
    </lineage>
</organism>